<feature type="transmembrane region" description="Helical" evidence="1">
    <location>
        <begin position="65"/>
        <end position="83"/>
    </location>
</feature>
<proteinExistence type="predicted"/>
<keyword evidence="1" id="KW-0812">Transmembrane</keyword>
<evidence type="ECO:0000313" key="2">
    <source>
        <dbReference type="EMBL" id="MDR6226906.1"/>
    </source>
</evidence>
<feature type="transmembrane region" description="Helical" evidence="1">
    <location>
        <begin position="189"/>
        <end position="211"/>
    </location>
</feature>
<comment type="caution">
    <text evidence="2">The sequence shown here is derived from an EMBL/GenBank/DDBJ whole genome shotgun (WGS) entry which is preliminary data.</text>
</comment>
<dbReference type="PANTHER" id="PTHR37305">
    <property type="entry name" value="INTEGRAL MEMBRANE PROTEIN-RELATED"/>
    <property type="match status" value="1"/>
</dbReference>
<keyword evidence="1" id="KW-1133">Transmembrane helix</keyword>
<feature type="transmembrane region" description="Helical" evidence="1">
    <location>
        <begin position="157"/>
        <end position="182"/>
    </location>
</feature>
<gene>
    <name evidence="2" type="ORF">JOE21_002916</name>
</gene>
<feature type="transmembrane region" description="Helical" evidence="1">
    <location>
        <begin position="231"/>
        <end position="250"/>
    </location>
</feature>
<evidence type="ECO:0000256" key="1">
    <source>
        <dbReference type="SAM" id="Phobius"/>
    </source>
</evidence>
<protein>
    <submittedName>
        <fullName evidence="2">ABC-type transport system involved in multi-copper enzyme maturation permease subunit</fullName>
    </submittedName>
</protein>
<dbReference type="Proteomes" id="UP001185012">
    <property type="component" value="Unassembled WGS sequence"/>
</dbReference>
<dbReference type="PANTHER" id="PTHR37305:SF1">
    <property type="entry name" value="MEMBRANE PROTEIN"/>
    <property type="match status" value="1"/>
</dbReference>
<reference evidence="2 3" key="1">
    <citation type="submission" date="2023-07" db="EMBL/GenBank/DDBJ databases">
        <title>Genomic Encyclopedia of Type Strains, Phase IV (KMG-IV): sequencing the most valuable type-strain genomes for metagenomic binning, comparative biology and taxonomic classification.</title>
        <authorList>
            <person name="Goeker M."/>
        </authorList>
    </citation>
    <scope>NUCLEOTIDE SEQUENCE [LARGE SCALE GENOMIC DNA]</scope>
    <source>
        <strain evidence="2 3">DSM 45903</strain>
    </source>
</reference>
<feature type="transmembrane region" description="Helical" evidence="1">
    <location>
        <begin position="104"/>
        <end position="126"/>
    </location>
</feature>
<sequence>MNNLVVSEWERIWARKKTRWIAVLFPVLALSVAWFVSQFGIGFYTLDETTSLHTLNFPLFLMRELSLLLVFIFVPMLMVDSFNGETASGAYRLVLLRPQKRGSLLLAKWITQCGWILTLLLIAYGAGSVYGWLTLPAVNQTTFYFEGGDSYGVGEAFFYHAAFFGVLFLVLLTLMGLCTLIGVWSPNPVVAFISYIVVLVGSLYVSDQSVIYLFPAQETFRLLAHQAWEEILVWVGMPGVMLYALGWWSWRKKDWT</sequence>
<keyword evidence="3" id="KW-1185">Reference proteome</keyword>
<accession>A0ABU1IQ30</accession>
<feature type="transmembrane region" description="Helical" evidence="1">
    <location>
        <begin position="20"/>
        <end position="45"/>
    </location>
</feature>
<organism evidence="2 3">
    <name type="scientific">Desmospora profundinema</name>
    <dbReference type="NCBI Taxonomy" id="1571184"/>
    <lineage>
        <taxon>Bacteria</taxon>
        <taxon>Bacillati</taxon>
        <taxon>Bacillota</taxon>
        <taxon>Bacilli</taxon>
        <taxon>Bacillales</taxon>
        <taxon>Thermoactinomycetaceae</taxon>
        <taxon>Desmospora</taxon>
    </lineage>
</organism>
<name>A0ABU1IQ30_9BACL</name>
<dbReference type="RefSeq" id="WP_309867434.1">
    <property type="nucleotide sequence ID" value="NZ_JAVDQG010000006.1"/>
</dbReference>
<evidence type="ECO:0000313" key="3">
    <source>
        <dbReference type="Proteomes" id="UP001185012"/>
    </source>
</evidence>
<keyword evidence="1" id="KW-0472">Membrane</keyword>
<dbReference type="EMBL" id="JAVDQG010000006">
    <property type="protein sequence ID" value="MDR6226906.1"/>
    <property type="molecule type" value="Genomic_DNA"/>
</dbReference>